<comment type="pathway">
    <text evidence="1">Cell wall biogenesis; cell wall polysaccharide biosynthesis.</text>
</comment>
<dbReference type="PANTHER" id="PTHR43179:SF12">
    <property type="entry name" value="GALACTOFURANOSYLTRANSFERASE GLFT2"/>
    <property type="match status" value="1"/>
</dbReference>
<dbReference type="Proteomes" id="UP000256253">
    <property type="component" value="Unassembled WGS sequence"/>
</dbReference>
<gene>
    <name evidence="6" type="ORF">DFJ65_0255</name>
</gene>
<evidence type="ECO:0000256" key="1">
    <source>
        <dbReference type="ARBA" id="ARBA00004776"/>
    </source>
</evidence>
<dbReference type="SUPFAM" id="SSF53448">
    <property type="entry name" value="Nucleotide-diphospho-sugar transferases"/>
    <property type="match status" value="1"/>
</dbReference>
<protein>
    <submittedName>
        <fullName evidence="6">GT2 family glycosyltransferase</fullName>
    </submittedName>
</protein>
<feature type="domain" description="Galactosyltransferase C-terminal" evidence="5">
    <location>
        <begin position="152"/>
        <end position="214"/>
    </location>
</feature>
<organism evidence="6 7">
    <name type="scientific">Calidifontibacter indicus</name>
    <dbReference type="NCBI Taxonomy" id="419650"/>
    <lineage>
        <taxon>Bacteria</taxon>
        <taxon>Bacillati</taxon>
        <taxon>Actinomycetota</taxon>
        <taxon>Actinomycetes</taxon>
        <taxon>Micrococcales</taxon>
        <taxon>Dermacoccaceae</taxon>
        <taxon>Calidifontibacter</taxon>
    </lineage>
</organism>
<dbReference type="AlphaFoldDB" id="A0A3D9UMV9"/>
<keyword evidence="3" id="KW-0328">Glycosyltransferase</keyword>
<proteinExistence type="inferred from homology"/>
<evidence type="ECO:0000256" key="3">
    <source>
        <dbReference type="ARBA" id="ARBA00022676"/>
    </source>
</evidence>
<keyword evidence="7" id="KW-1185">Reference proteome</keyword>
<keyword evidence="4 6" id="KW-0808">Transferase</keyword>
<evidence type="ECO:0000313" key="7">
    <source>
        <dbReference type="Proteomes" id="UP000256253"/>
    </source>
</evidence>
<sequence length="289" mass="31558">MTKVAVLTIVHGRHDHLAAMLDGCARSLCAPDLVVVVAMDDPAVETQVRHAPLPTRVRRIERAPGGLPLAAARNLAARTALEQGSDVLVFLDVDCIPGPSLIGRYRDVVEAETAQQPVVVAGEVGYLPPTTWGYRPEELAQLGRPHPARPVLTVDEVRVADDLDLFWSLSFAMSARSWRTVGGFDEQYVGYGGEDTDFAMRIGAAGGSMVWAGGATAYHQHHPSENPPVGHLHDIVRNAHIFRRSWGRWPMVGWLEEFARRGLVRFDGDTLEELRVTQPGAAATGNREP</sequence>
<evidence type="ECO:0000313" key="6">
    <source>
        <dbReference type="EMBL" id="REF29320.1"/>
    </source>
</evidence>
<dbReference type="EMBL" id="QTUA01000001">
    <property type="protein sequence ID" value="REF29320.1"/>
    <property type="molecule type" value="Genomic_DNA"/>
</dbReference>
<comment type="similarity">
    <text evidence="2">Belongs to the glycosyltransferase 2 family.</text>
</comment>
<reference evidence="6 7" key="1">
    <citation type="submission" date="2018-08" db="EMBL/GenBank/DDBJ databases">
        <title>Sequencing the genomes of 1000 actinobacteria strains.</title>
        <authorList>
            <person name="Klenk H.-P."/>
        </authorList>
    </citation>
    <scope>NUCLEOTIDE SEQUENCE [LARGE SCALE GENOMIC DNA]</scope>
    <source>
        <strain evidence="6 7">DSM 22967</strain>
    </source>
</reference>
<evidence type="ECO:0000259" key="5">
    <source>
        <dbReference type="Pfam" id="PF02709"/>
    </source>
</evidence>
<evidence type="ECO:0000256" key="2">
    <source>
        <dbReference type="ARBA" id="ARBA00006739"/>
    </source>
</evidence>
<accession>A0A3D9UMV9</accession>
<dbReference type="RefSeq" id="WP_115921448.1">
    <property type="nucleotide sequence ID" value="NZ_QTUA01000001.1"/>
</dbReference>
<dbReference type="Gene3D" id="3.90.550.10">
    <property type="entry name" value="Spore Coat Polysaccharide Biosynthesis Protein SpsA, Chain A"/>
    <property type="match status" value="1"/>
</dbReference>
<dbReference type="PANTHER" id="PTHR43179">
    <property type="entry name" value="RHAMNOSYLTRANSFERASE WBBL"/>
    <property type="match status" value="1"/>
</dbReference>
<dbReference type="InterPro" id="IPR029044">
    <property type="entry name" value="Nucleotide-diphossugar_trans"/>
</dbReference>
<dbReference type="InterPro" id="IPR027791">
    <property type="entry name" value="Galactosyl_T_C"/>
</dbReference>
<evidence type="ECO:0000256" key="4">
    <source>
        <dbReference type="ARBA" id="ARBA00022679"/>
    </source>
</evidence>
<comment type="caution">
    <text evidence="6">The sequence shown here is derived from an EMBL/GenBank/DDBJ whole genome shotgun (WGS) entry which is preliminary data.</text>
</comment>
<name>A0A3D9UMV9_9MICO</name>
<dbReference type="OrthoDB" id="6653642at2"/>
<dbReference type="GO" id="GO:0016757">
    <property type="term" value="F:glycosyltransferase activity"/>
    <property type="evidence" value="ECO:0007669"/>
    <property type="project" value="UniProtKB-KW"/>
</dbReference>
<dbReference type="Pfam" id="PF02709">
    <property type="entry name" value="Glyco_transf_7C"/>
    <property type="match status" value="1"/>
</dbReference>